<name>A0AAV4C487_9GAST</name>
<dbReference type="EMBL" id="BLXT01005777">
    <property type="protein sequence ID" value="GFO25798.1"/>
    <property type="molecule type" value="Genomic_DNA"/>
</dbReference>
<dbReference type="PANTHER" id="PTHR18829">
    <property type="entry name" value="PROTEIN YAE1 HOMOLOG"/>
    <property type="match status" value="1"/>
</dbReference>
<accession>A0AAV4C487</accession>
<feature type="compositionally biased region" description="Basic residues" evidence="1">
    <location>
        <begin position="11"/>
        <end position="21"/>
    </location>
</feature>
<evidence type="ECO:0000313" key="2">
    <source>
        <dbReference type="EMBL" id="GFO25798.1"/>
    </source>
</evidence>
<feature type="compositionally biased region" description="Basic and acidic residues" evidence="1">
    <location>
        <begin position="1"/>
        <end position="10"/>
    </location>
</feature>
<sequence length="288" mass="31950">MGELSSESRHLSKTRVKKTTQRRQNPGDRAVFCCRCSTTQNVMRLGILPQCAKGRWQNCSCCLLAQNLANSTIMSQAVPKKIDDPFGSDDEDLVLMHKEWLKVDDGLRNAGYRNGMEASQEQFLQGSFNNAFRNSLQMAMSAGKLQGAISALLSCPFEGPVQNSRSQQLQQESQLQQILTRNENLMAGIPQILVSEKLKSADLNINKSEMNGVAQDLVNSPPSPSHMPVSNCTSLTDASYKDRKGGENQTENKNYSCEDVCSNRTHFWSQLESFRMQAEALGVSTSND</sequence>
<proteinExistence type="predicted"/>
<evidence type="ECO:0000313" key="3">
    <source>
        <dbReference type="Proteomes" id="UP000735302"/>
    </source>
</evidence>
<dbReference type="PANTHER" id="PTHR18829:SF0">
    <property type="entry name" value="PROTEIN YAE1 HOMOLOG"/>
    <property type="match status" value="1"/>
</dbReference>
<evidence type="ECO:0000256" key="1">
    <source>
        <dbReference type="SAM" id="MobiDB-lite"/>
    </source>
</evidence>
<dbReference type="Proteomes" id="UP000735302">
    <property type="component" value="Unassembled WGS sequence"/>
</dbReference>
<dbReference type="AlphaFoldDB" id="A0AAV4C487"/>
<reference evidence="2 3" key="1">
    <citation type="journal article" date="2021" name="Elife">
        <title>Chloroplast acquisition without the gene transfer in kleptoplastic sea slugs, Plakobranchus ocellatus.</title>
        <authorList>
            <person name="Maeda T."/>
            <person name="Takahashi S."/>
            <person name="Yoshida T."/>
            <person name="Shimamura S."/>
            <person name="Takaki Y."/>
            <person name="Nagai Y."/>
            <person name="Toyoda A."/>
            <person name="Suzuki Y."/>
            <person name="Arimoto A."/>
            <person name="Ishii H."/>
            <person name="Satoh N."/>
            <person name="Nishiyama T."/>
            <person name="Hasebe M."/>
            <person name="Maruyama T."/>
            <person name="Minagawa J."/>
            <person name="Obokata J."/>
            <person name="Shigenobu S."/>
        </authorList>
    </citation>
    <scope>NUCLEOTIDE SEQUENCE [LARGE SCALE GENOMIC DNA]</scope>
</reference>
<gene>
    <name evidence="2" type="ORF">PoB_005230300</name>
</gene>
<comment type="caution">
    <text evidence="2">The sequence shown here is derived from an EMBL/GenBank/DDBJ whole genome shotgun (WGS) entry which is preliminary data.</text>
</comment>
<protein>
    <submittedName>
        <fullName evidence="2">Yae1 domain-containing protein 1</fullName>
    </submittedName>
</protein>
<keyword evidence="3" id="KW-1185">Reference proteome</keyword>
<dbReference type="InterPro" id="IPR038881">
    <property type="entry name" value="Yae1-like"/>
</dbReference>
<feature type="region of interest" description="Disordered" evidence="1">
    <location>
        <begin position="1"/>
        <end position="23"/>
    </location>
</feature>
<organism evidence="2 3">
    <name type="scientific">Plakobranchus ocellatus</name>
    <dbReference type="NCBI Taxonomy" id="259542"/>
    <lineage>
        <taxon>Eukaryota</taxon>
        <taxon>Metazoa</taxon>
        <taxon>Spiralia</taxon>
        <taxon>Lophotrochozoa</taxon>
        <taxon>Mollusca</taxon>
        <taxon>Gastropoda</taxon>
        <taxon>Heterobranchia</taxon>
        <taxon>Euthyneura</taxon>
        <taxon>Panpulmonata</taxon>
        <taxon>Sacoglossa</taxon>
        <taxon>Placobranchoidea</taxon>
        <taxon>Plakobranchidae</taxon>
        <taxon>Plakobranchus</taxon>
    </lineage>
</organism>